<sequence>GYHEDYANQYEDTYINHPQAGLNNMDISYFVYDLQEQKVILDTFNCHHHKKEVPCMTIMKVGLVWTFVKPVLDVWAVHCGSVQSNVHRFNNPLHHSLIEGELPADEIHHT</sequence>
<accession>A0AA38BY86</accession>
<reference evidence="1 2" key="1">
    <citation type="journal article" date="2021" name="Nat. Plants">
        <title>The Taxus genome provides insights into paclitaxel biosynthesis.</title>
        <authorList>
            <person name="Xiong X."/>
            <person name="Gou J."/>
            <person name="Liao Q."/>
            <person name="Li Y."/>
            <person name="Zhou Q."/>
            <person name="Bi G."/>
            <person name="Li C."/>
            <person name="Du R."/>
            <person name="Wang X."/>
            <person name="Sun T."/>
            <person name="Guo L."/>
            <person name="Liang H."/>
            <person name="Lu P."/>
            <person name="Wu Y."/>
            <person name="Zhang Z."/>
            <person name="Ro D.K."/>
            <person name="Shang Y."/>
            <person name="Huang S."/>
            <person name="Yan J."/>
        </authorList>
    </citation>
    <scope>NUCLEOTIDE SEQUENCE [LARGE SCALE GENOMIC DNA]</scope>
    <source>
        <strain evidence="1">Ta-2019</strain>
    </source>
</reference>
<gene>
    <name evidence="1" type="ORF">KI387_031966</name>
</gene>
<evidence type="ECO:0000313" key="2">
    <source>
        <dbReference type="Proteomes" id="UP000824469"/>
    </source>
</evidence>
<feature type="non-terminal residue" evidence="1">
    <location>
        <position position="110"/>
    </location>
</feature>
<dbReference type="Proteomes" id="UP000824469">
    <property type="component" value="Unassembled WGS sequence"/>
</dbReference>
<evidence type="ECO:0000313" key="1">
    <source>
        <dbReference type="EMBL" id="KAH9287849.1"/>
    </source>
</evidence>
<comment type="caution">
    <text evidence="1">The sequence shown here is derived from an EMBL/GenBank/DDBJ whole genome shotgun (WGS) entry which is preliminary data.</text>
</comment>
<proteinExistence type="predicted"/>
<dbReference type="EMBL" id="JAHRHJ020003813">
    <property type="protein sequence ID" value="KAH9287849.1"/>
    <property type="molecule type" value="Genomic_DNA"/>
</dbReference>
<protein>
    <submittedName>
        <fullName evidence="1">Uncharacterized protein</fullName>
    </submittedName>
</protein>
<organism evidence="1 2">
    <name type="scientific">Taxus chinensis</name>
    <name type="common">Chinese yew</name>
    <name type="synonym">Taxus wallichiana var. chinensis</name>
    <dbReference type="NCBI Taxonomy" id="29808"/>
    <lineage>
        <taxon>Eukaryota</taxon>
        <taxon>Viridiplantae</taxon>
        <taxon>Streptophyta</taxon>
        <taxon>Embryophyta</taxon>
        <taxon>Tracheophyta</taxon>
        <taxon>Spermatophyta</taxon>
        <taxon>Pinopsida</taxon>
        <taxon>Pinidae</taxon>
        <taxon>Conifers II</taxon>
        <taxon>Cupressales</taxon>
        <taxon>Taxaceae</taxon>
        <taxon>Taxus</taxon>
    </lineage>
</organism>
<name>A0AA38BY86_TAXCH</name>
<dbReference type="AlphaFoldDB" id="A0AA38BY86"/>
<feature type="non-terminal residue" evidence="1">
    <location>
        <position position="1"/>
    </location>
</feature>
<keyword evidence="2" id="KW-1185">Reference proteome</keyword>